<sequence>MNSPVQEKLEEFEDVKRTLKQKSRNPFVKKQEFKPMEKTRRYEAPRKFEYNRTDKKFPGQQISTNIMKLLSQSTKMFKDINTTHRKGITTKTTKNTQTTMLPTMLRRTIQSHENSMNVLRKLVHSSSRKDYVLKKYFSERRKSQHS</sequence>
<evidence type="ECO:0000313" key="1">
    <source>
        <dbReference type="EMBL" id="GFR11950.1"/>
    </source>
</evidence>
<gene>
    <name evidence="1" type="ORF">TNCT_260011</name>
</gene>
<proteinExistence type="predicted"/>
<comment type="caution">
    <text evidence="1">The sequence shown here is derived from an EMBL/GenBank/DDBJ whole genome shotgun (WGS) entry which is preliminary data.</text>
</comment>
<organism evidence="1 2">
    <name type="scientific">Trichonephila clavata</name>
    <name type="common">Joro spider</name>
    <name type="synonym">Nephila clavata</name>
    <dbReference type="NCBI Taxonomy" id="2740835"/>
    <lineage>
        <taxon>Eukaryota</taxon>
        <taxon>Metazoa</taxon>
        <taxon>Ecdysozoa</taxon>
        <taxon>Arthropoda</taxon>
        <taxon>Chelicerata</taxon>
        <taxon>Arachnida</taxon>
        <taxon>Araneae</taxon>
        <taxon>Araneomorphae</taxon>
        <taxon>Entelegynae</taxon>
        <taxon>Araneoidea</taxon>
        <taxon>Nephilidae</taxon>
        <taxon>Trichonephila</taxon>
    </lineage>
</organism>
<dbReference type="EMBL" id="BMAO01026723">
    <property type="protein sequence ID" value="GFR11950.1"/>
    <property type="molecule type" value="Genomic_DNA"/>
</dbReference>
<accession>A0A8X6LJC4</accession>
<keyword evidence="2" id="KW-1185">Reference proteome</keyword>
<evidence type="ECO:0000313" key="2">
    <source>
        <dbReference type="Proteomes" id="UP000887116"/>
    </source>
</evidence>
<reference evidence="1" key="1">
    <citation type="submission" date="2020-07" db="EMBL/GenBank/DDBJ databases">
        <title>Multicomponent nature underlies the extraordinary mechanical properties of spider dragline silk.</title>
        <authorList>
            <person name="Kono N."/>
            <person name="Nakamura H."/>
            <person name="Mori M."/>
            <person name="Yoshida Y."/>
            <person name="Ohtoshi R."/>
            <person name="Malay A.D."/>
            <person name="Moran D.A.P."/>
            <person name="Tomita M."/>
            <person name="Numata K."/>
            <person name="Arakawa K."/>
        </authorList>
    </citation>
    <scope>NUCLEOTIDE SEQUENCE</scope>
</reference>
<protein>
    <submittedName>
        <fullName evidence="1">Uncharacterized protein</fullName>
    </submittedName>
</protein>
<dbReference type="Proteomes" id="UP000887116">
    <property type="component" value="Unassembled WGS sequence"/>
</dbReference>
<name>A0A8X6LJC4_TRICU</name>
<dbReference type="AlphaFoldDB" id="A0A8X6LJC4"/>